<keyword evidence="17" id="KW-1185">Reference proteome</keyword>
<dbReference type="InterPro" id="IPR029044">
    <property type="entry name" value="Nucleotide-diphossugar_trans"/>
</dbReference>
<keyword evidence="7 14" id="KW-1133">Transmembrane helix</keyword>
<evidence type="ECO:0000256" key="8">
    <source>
        <dbReference type="ARBA" id="ARBA00023054"/>
    </source>
</evidence>
<evidence type="ECO:0000256" key="4">
    <source>
        <dbReference type="ARBA" id="ARBA00022676"/>
    </source>
</evidence>
<feature type="compositionally biased region" description="Basic and acidic residues" evidence="13">
    <location>
        <begin position="433"/>
        <end position="449"/>
    </location>
</feature>
<keyword evidence="4" id="KW-0328">Glycosyltransferase</keyword>
<evidence type="ECO:0000313" key="17">
    <source>
        <dbReference type="Proteomes" id="UP001208570"/>
    </source>
</evidence>
<dbReference type="Proteomes" id="UP001208570">
    <property type="component" value="Unassembled WGS sequence"/>
</dbReference>
<comment type="similarity">
    <text evidence="11">Belongs to the chitin synthase family. Class IV subfamily.</text>
</comment>
<proteinExistence type="inferred from homology"/>
<dbReference type="EMBL" id="JAODUP010000200">
    <property type="protein sequence ID" value="KAK2157013.1"/>
    <property type="molecule type" value="Genomic_DNA"/>
</dbReference>
<evidence type="ECO:0000256" key="2">
    <source>
        <dbReference type="ARBA" id="ARBA00012543"/>
    </source>
</evidence>
<dbReference type="SUPFAM" id="SSF53448">
    <property type="entry name" value="Nucleotide-diphospho-sugar transferases"/>
    <property type="match status" value="1"/>
</dbReference>
<dbReference type="Pfam" id="PF23000">
    <property type="entry name" value="ChitinSynthase_IV_N"/>
    <property type="match status" value="1"/>
</dbReference>
<dbReference type="EC" id="2.4.1.16" evidence="2"/>
<feature type="transmembrane region" description="Helical" evidence="14">
    <location>
        <begin position="64"/>
        <end position="91"/>
    </location>
</feature>
<dbReference type="GO" id="GO:0006031">
    <property type="term" value="P:chitin biosynthetic process"/>
    <property type="evidence" value="ECO:0007669"/>
    <property type="project" value="TreeGrafter"/>
</dbReference>
<evidence type="ECO:0000256" key="9">
    <source>
        <dbReference type="ARBA" id="ARBA00023136"/>
    </source>
</evidence>
<feature type="transmembrane region" description="Helical" evidence="14">
    <location>
        <begin position="1092"/>
        <end position="1110"/>
    </location>
</feature>
<keyword evidence="3" id="KW-1003">Cell membrane</keyword>
<dbReference type="InterPro" id="IPR055120">
    <property type="entry name" value="Chs-1/2_IV_N"/>
</dbReference>
<evidence type="ECO:0000256" key="10">
    <source>
        <dbReference type="ARBA" id="ARBA00023180"/>
    </source>
</evidence>
<comment type="catalytic activity">
    <reaction evidence="12">
        <text>[(1-&gt;4)-N-acetyl-beta-D-glucosaminyl](n) + UDP-N-acetyl-alpha-D-glucosamine = [(1-&gt;4)-N-acetyl-beta-D-glucosaminyl](n+1) + UDP + H(+)</text>
        <dbReference type="Rhea" id="RHEA:16637"/>
        <dbReference type="Rhea" id="RHEA-COMP:9593"/>
        <dbReference type="Rhea" id="RHEA-COMP:9595"/>
        <dbReference type="ChEBI" id="CHEBI:15378"/>
        <dbReference type="ChEBI" id="CHEBI:17029"/>
        <dbReference type="ChEBI" id="CHEBI:57705"/>
        <dbReference type="ChEBI" id="CHEBI:58223"/>
        <dbReference type="EC" id="2.4.1.16"/>
    </reaction>
</comment>
<feature type="transmembrane region" description="Helical" evidence="14">
    <location>
        <begin position="1155"/>
        <end position="1171"/>
    </location>
</feature>
<dbReference type="CDD" id="cd04190">
    <property type="entry name" value="Chitin_synth_C"/>
    <property type="match status" value="1"/>
</dbReference>
<evidence type="ECO:0000256" key="14">
    <source>
        <dbReference type="SAM" id="Phobius"/>
    </source>
</evidence>
<dbReference type="PANTHER" id="PTHR22914:SF42">
    <property type="entry name" value="CHITIN SYNTHASE"/>
    <property type="match status" value="1"/>
</dbReference>
<feature type="transmembrane region" description="Helical" evidence="14">
    <location>
        <begin position="1501"/>
        <end position="1522"/>
    </location>
</feature>
<protein>
    <recommendedName>
        <fullName evidence="2">chitin synthase</fullName>
        <ecNumber evidence="2">2.4.1.16</ecNumber>
    </recommendedName>
</protein>
<evidence type="ECO:0000256" key="6">
    <source>
        <dbReference type="ARBA" id="ARBA00022692"/>
    </source>
</evidence>
<feature type="domain" description="Chitin synthase chs-1/2 N-terminal putative transporter" evidence="15">
    <location>
        <begin position="60"/>
        <end position="292"/>
    </location>
</feature>
<dbReference type="PANTHER" id="PTHR22914">
    <property type="entry name" value="CHITIN SYNTHASE"/>
    <property type="match status" value="1"/>
</dbReference>
<evidence type="ECO:0000256" key="7">
    <source>
        <dbReference type="ARBA" id="ARBA00022989"/>
    </source>
</evidence>
<feature type="region of interest" description="Disordered" evidence="13">
    <location>
        <begin position="378"/>
        <end position="458"/>
    </location>
</feature>
<feature type="region of interest" description="Disordered" evidence="13">
    <location>
        <begin position="1"/>
        <end position="27"/>
    </location>
</feature>
<feature type="transmembrane region" description="Helical" evidence="14">
    <location>
        <begin position="1183"/>
        <end position="1207"/>
    </location>
</feature>
<dbReference type="FunFam" id="3.90.550.10:FF:000139">
    <property type="entry name" value="Chitin synthase 8"/>
    <property type="match status" value="1"/>
</dbReference>
<feature type="transmembrane region" description="Helical" evidence="14">
    <location>
        <begin position="199"/>
        <end position="219"/>
    </location>
</feature>
<evidence type="ECO:0000259" key="15">
    <source>
        <dbReference type="Pfam" id="PF23000"/>
    </source>
</evidence>
<evidence type="ECO:0000256" key="11">
    <source>
        <dbReference type="ARBA" id="ARBA00046329"/>
    </source>
</evidence>
<dbReference type="GO" id="GO:0005886">
    <property type="term" value="C:plasma membrane"/>
    <property type="evidence" value="ECO:0007669"/>
    <property type="project" value="UniProtKB-SubCell"/>
</dbReference>
<feature type="transmembrane region" description="Helical" evidence="14">
    <location>
        <begin position="274"/>
        <end position="294"/>
    </location>
</feature>
<dbReference type="Pfam" id="PF03142">
    <property type="entry name" value="Chitin_synth_2"/>
    <property type="match status" value="1"/>
</dbReference>
<keyword evidence="6 14" id="KW-0812">Transmembrane</keyword>
<keyword evidence="8" id="KW-0175">Coiled coil</keyword>
<evidence type="ECO:0000256" key="1">
    <source>
        <dbReference type="ARBA" id="ARBA00004651"/>
    </source>
</evidence>
<dbReference type="InterPro" id="IPR004835">
    <property type="entry name" value="Chitin_synth"/>
</dbReference>
<evidence type="ECO:0000256" key="3">
    <source>
        <dbReference type="ARBA" id="ARBA00022475"/>
    </source>
</evidence>
<evidence type="ECO:0000256" key="13">
    <source>
        <dbReference type="SAM" id="MobiDB-lite"/>
    </source>
</evidence>
<evidence type="ECO:0000313" key="16">
    <source>
        <dbReference type="EMBL" id="KAK2157013.1"/>
    </source>
</evidence>
<evidence type="ECO:0000256" key="5">
    <source>
        <dbReference type="ARBA" id="ARBA00022679"/>
    </source>
</evidence>
<feature type="transmembrane region" description="Helical" evidence="14">
    <location>
        <begin position="103"/>
        <end position="125"/>
    </location>
</feature>
<feature type="region of interest" description="Disordered" evidence="13">
    <location>
        <begin position="1284"/>
        <end position="1355"/>
    </location>
</feature>
<keyword evidence="5" id="KW-0808">Transferase</keyword>
<evidence type="ECO:0000256" key="12">
    <source>
        <dbReference type="ARBA" id="ARBA00048014"/>
    </source>
</evidence>
<accession>A0AAD9N690</accession>
<feature type="compositionally biased region" description="Basic residues" evidence="13">
    <location>
        <begin position="1"/>
        <end position="10"/>
    </location>
</feature>
<gene>
    <name evidence="16" type="ORF">LSH36_200g00009</name>
</gene>
<feature type="transmembrane region" description="Helical" evidence="14">
    <location>
        <begin position="1122"/>
        <end position="1143"/>
    </location>
</feature>
<comment type="subcellular location">
    <subcellularLocation>
        <location evidence="1">Cell membrane</location>
        <topology evidence="1">Multi-pass membrane protein</topology>
    </subcellularLocation>
</comment>
<reference evidence="16" key="1">
    <citation type="journal article" date="2023" name="Mol. Biol. Evol.">
        <title>Third-Generation Sequencing Reveals the Adaptive Role of the Epigenome in Three Deep-Sea Polychaetes.</title>
        <authorList>
            <person name="Perez M."/>
            <person name="Aroh O."/>
            <person name="Sun Y."/>
            <person name="Lan Y."/>
            <person name="Juniper S.K."/>
            <person name="Young C.R."/>
            <person name="Angers B."/>
            <person name="Qian P.Y."/>
        </authorList>
    </citation>
    <scope>NUCLEOTIDE SEQUENCE</scope>
    <source>
        <strain evidence="16">P08H-3</strain>
    </source>
</reference>
<comment type="caution">
    <text evidence="16">The sequence shown here is derived from an EMBL/GenBank/DDBJ whole genome shotgun (WGS) entry which is preliminary data.</text>
</comment>
<dbReference type="GO" id="GO:0004100">
    <property type="term" value="F:chitin synthase activity"/>
    <property type="evidence" value="ECO:0007669"/>
    <property type="project" value="UniProtKB-EC"/>
</dbReference>
<feature type="transmembrane region" description="Helical" evidence="14">
    <location>
        <begin position="1548"/>
        <end position="1569"/>
    </location>
</feature>
<name>A0AAD9N690_9ANNE</name>
<feature type="region of interest" description="Disordered" evidence="13">
    <location>
        <begin position="1374"/>
        <end position="1411"/>
    </location>
</feature>
<sequence length="1704" mass="192614">MASPRGRRSHKSEMADRPPDEPPPLDPGIQMNTEAWDVFMNVSRDSGIMASQCFEGPVRIVKCFMYLVFFVIIATSTFASKVSLIAMTTGVGDNKKTKFERDLIIVMLAVSICVPNIFVFIESLLKSIFASKPWPTFGALFAVFIIEAAHTFGLCLFVFKVLPQFDVIRALLLMPATSIIPAIYKLLLTKGDRGPISIILDILALLMQCSVFFLMTRYINRDRSLINSTVQLVQVAASLTLISLRYWENFVDRDMGAINLQAFKQRLRLARCKIYIFASLWKIGLTLAFAYLLIPNMTPMAELFSHVANETAYDNSTIGQGAVEVDDTTGNASSTPFDYDTNIDIRYADAGYYDDYGRSRRRRQADIGTVPEVTTQIQKDDGHIEAPIQDDDGGGRGAATIQNDSPKDSNPPITYSIEPGDVTDDVSTANDVVGDRSTARRAPEAHQPEVYDGYDQNSYDYSDNSNDDYYYGEASDGDYGYDYLPSDDAIGDRPIDKVLFRFLPLIVQCASGAICYYFARVACKLCMQGFSFSLPLTLITPATAAMFCYLCHLSEWTRVTLPGLDVGYWQCSESYLSEGFHWQVGCALALWWLSQLWIANHIWFSKSERLAKVERLFVLPQYCGTLLEQCLMLNRRRKDLDEVPKMRHLKSEVSIDDSISTAGSIISEAEQTRIKEGINARIYVCSTMWHETANEMVQVLKSIMRMDVDQAARTNAQEYFGVKDPDYYEFEAHVFIDDGMLYKKENEGLCNAFVKQLVDVIELAATSIHETQLVLAPPIKTPTAYGGRLTWTLPGGNLLYVHIKDKNKIRHKKRWSQVMYMYYLLGYRLLGNNDDSMYSNQSDVGKGPSVPMHISNITQRSRIFRSMNYLQRVQAENTYLLTLDGDIDFKAESVTLLVDRMKKNKKVGAACGRIHPIGTGPMVWYQKFEYAIGHWLQKAAEHMLGCVLCSPGCFSLFRGSAIMDDNVMRTYATKSTEARHYLQYDQGEDRWLSTLLLQQGYKIEYCAAADASTYAPETFREFFNQRRRWIPSTLANMMDLLSDYHRTVLVNDNISYLYMMYQAVVMGASLLAPATVMLMVAGAIHVVIGGTLYWLWLTASIGAGIVYMLVCFRCRTGTQVTVAGYMSTFYAILMLAVTVGIVVQTSQDSWTSPNAMFIIVVIGIFLLAGLLHPEEFMCLIPGILYFLCIPSGFLLMFIYAIVNMNVVSWGTREMPKMEDLESVKKREKRNKRSEVIQELKGIFRTLCCCIKQRCFNMIERRANPQPKREQIVKEIIAELGKMESGKGGATVGGGDAGGEESTSGSQAGTSAYAVPGQGHPDLGSSFRAGEQRPPYERQGSYERQSGYGRPVMSNSIYEERQRSIVRQLDSIHKDMNRLPDQDPGQRPATPTTYDGNPATRGGADRDKFKDAESLTYGRLSSRGPDPYYSCLPNEPKIQRDDLVNPYWITDGDLGRGPTRYLDGNETNFWRKLIDKYLYPIEHDGQHEAKIKRDLKTLRNNAAFLFFMLNFLWLFIIFLLQVVQDQLKDSLYIRIPKRGTTEEKHFEPLSVAFLVFFAMIILIQFISMLFHRYSTFLHILASTSLRCCSRKFQAIGVEDIVETVKVMQQIKGIADDENDPEPDYDLLGDDLDDVASAAMMNPDIVSCGAESVRRRKPAHYSSKTLRGAFVKRYNALSKRSQKNKQKTQRPGIQQVFDNVAYQDQI</sequence>
<keyword evidence="10" id="KW-0325">Glycoprotein</keyword>
<feature type="compositionally biased region" description="Gly residues" evidence="13">
    <location>
        <begin position="1285"/>
        <end position="1296"/>
    </location>
</feature>
<feature type="compositionally biased region" description="Basic and acidic residues" evidence="13">
    <location>
        <begin position="1402"/>
        <end position="1411"/>
    </location>
</feature>
<feature type="transmembrane region" description="Helical" evidence="14">
    <location>
        <begin position="137"/>
        <end position="161"/>
    </location>
</feature>
<feature type="transmembrane region" description="Helical" evidence="14">
    <location>
        <begin position="1056"/>
        <end position="1080"/>
    </location>
</feature>
<organism evidence="16 17">
    <name type="scientific">Paralvinella palmiformis</name>
    <dbReference type="NCBI Taxonomy" id="53620"/>
    <lineage>
        <taxon>Eukaryota</taxon>
        <taxon>Metazoa</taxon>
        <taxon>Spiralia</taxon>
        <taxon>Lophotrochozoa</taxon>
        <taxon>Annelida</taxon>
        <taxon>Polychaeta</taxon>
        <taxon>Sedentaria</taxon>
        <taxon>Canalipalpata</taxon>
        <taxon>Terebellida</taxon>
        <taxon>Terebelliformia</taxon>
        <taxon>Alvinellidae</taxon>
        <taxon>Paralvinella</taxon>
    </lineage>
</organism>
<keyword evidence="9 14" id="KW-0472">Membrane</keyword>
<feature type="compositionally biased region" description="Basic and acidic residues" evidence="13">
    <location>
        <begin position="11"/>
        <end position="20"/>
    </location>
</feature>